<evidence type="ECO:0000256" key="3">
    <source>
        <dbReference type="ARBA" id="ARBA00022448"/>
    </source>
</evidence>
<dbReference type="Pfam" id="PF13967">
    <property type="entry name" value="RSN1_TM"/>
    <property type="match status" value="1"/>
</dbReference>
<dbReference type="Proteomes" id="UP000800092">
    <property type="component" value="Unassembled WGS sequence"/>
</dbReference>
<feature type="transmembrane region" description="Helical" evidence="8">
    <location>
        <begin position="620"/>
        <end position="643"/>
    </location>
</feature>
<feature type="domain" description="CSC1/OSCA1-like 7TM region" evidence="9">
    <location>
        <begin position="427"/>
        <end position="703"/>
    </location>
</feature>
<comment type="similarity">
    <text evidence="2">Belongs to the CSC1 (TC 1.A.17) family.</text>
</comment>
<feature type="transmembrane region" description="Helical" evidence="8">
    <location>
        <begin position="23"/>
        <end position="43"/>
    </location>
</feature>
<evidence type="ECO:0000256" key="6">
    <source>
        <dbReference type="ARBA" id="ARBA00023136"/>
    </source>
</evidence>
<dbReference type="Pfam" id="PF14703">
    <property type="entry name" value="PHM7_cyt"/>
    <property type="match status" value="1"/>
</dbReference>
<evidence type="ECO:0000256" key="4">
    <source>
        <dbReference type="ARBA" id="ARBA00022692"/>
    </source>
</evidence>
<evidence type="ECO:0000256" key="7">
    <source>
        <dbReference type="SAM" id="MobiDB-lite"/>
    </source>
</evidence>
<dbReference type="PANTHER" id="PTHR13018:SF5">
    <property type="entry name" value="RE44586P"/>
    <property type="match status" value="1"/>
</dbReference>
<dbReference type="OrthoDB" id="1689567at2759"/>
<evidence type="ECO:0000256" key="1">
    <source>
        <dbReference type="ARBA" id="ARBA00004141"/>
    </source>
</evidence>
<feature type="region of interest" description="Disordered" evidence="7">
    <location>
        <begin position="285"/>
        <end position="327"/>
    </location>
</feature>
<evidence type="ECO:0000256" key="8">
    <source>
        <dbReference type="SAM" id="Phobius"/>
    </source>
</evidence>
<feature type="transmembrane region" description="Helical" evidence="8">
    <location>
        <begin position="649"/>
        <end position="670"/>
    </location>
</feature>
<feature type="domain" description="CSC1/OSCA1-like N-terminal transmembrane" evidence="10">
    <location>
        <begin position="23"/>
        <end position="190"/>
    </location>
</feature>
<feature type="domain" description="CSC1/OSCA1-like cytosolic" evidence="11">
    <location>
        <begin position="210"/>
        <end position="416"/>
    </location>
</feature>
<feature type="transmembrane region" description="Helical" evidence="8">
    <location>
        <begin position="712"/>
        <end position="730"/>
    </location>
</feature>
<keyword evidence="13" id="KW-1185">Reference proteome</keyword>
<keyword evidence="3" id="KW-0813">Transport</keyword>
<evidence type="ECO:0000256" key="5">
    <source>
        <dbReference type="ARBA" id="ARBA00022989"/>
    </source>
</evidence>
<keyword evidence="6 8" id="KW-0472">Membrane</keyword>
<sequence length="819" mass="93071">MDEPHPTDGYSKLLGADNEKDTVVQIVLSVAVGLGAFLTFCALRPRWSGLYAARKNHKDEASPLPELPETFLGWIPVLWRITEQQILASGGLDAFVFLRTFKLAIKFLTVTAFFALVVIKPVHDHVLKPAKDEKEDNFDLWRFDSRLMEQYKNGTLATALKKDIQSNYLWMYIVFAYLFTGLAMYLIVAETRRIIEVRQEYLGSQSTITDRTIRLSGIPKEFRSEERIKEFVEDLEIGKVESVTLCKDWKDLDSAMVERMTILRRLEEAWTVHLGYRRVERNLESLPISQPSPPGPTTDSDNHVHHESSRLITSNGEPSHVRPYSKARPKTKIRYGRFKLQSMMVDAIDYYEEKLAKIDTRIRDLRQKDFEPTALAFVTMDSVAACQMAVQALLDPSPQEFLAKPSPPPADIVWPNTYLSRRSRVVRAWAITAVVVLLTVFWSAILVPLATALNLDNIEEFWPQLGQALKSDTIVRSFIRTQFPTLLSSLLLVLVPYLYDWLANFQGMTSQGDIELSVISKNFFFTFFNFFIVFTILGTLSNFLKDGNFDKPLKDVNNVAENLATSLAKLLNFYLNYIILQGLGIFPLRLLEFGSVALYPISLIGAKTPRDYAELVQPPIFSYGFYLPQTLLIFIICIIYSVLPGSWQILLAGLAYFAIGYVVYKYQLLYAMAHRQHSSGKSWTMICDRVILGVILFQLTTTGEIAPKAPKLSPLILPLLAGTLYFSYVYSRTYKPLMGFIALRSIRRAEHSDLAEGIREHAGIDVRTIRYITESLAGRSGDESGEARHRFVNPSLIAPLEDVWIVDKDARREDGRGVD</sequence>
<name>A0A6A6GZ02_VIRVR</name>
<feature type="transmembrane region" description="Helical" evidence="8">
    <location>
        <begin position="428"/>
        <end position="453"/>
    </location>
</feature>
<dbReference type="GO" id="GO:0005227">
    <property type="term" value="F:calcium-activated cation channel activity"/>
    <property type="evidence" value="ECO:0007669"/>
    <property type="project" value="InterPro"/>
</dbReference>
<protein>
    <submittedName>
        <fullName evidence="12">DUF221-domain-containing protein</fullName>
    </submittedName>
</protein>
<dbReference type="PANTHER" id="PTHR13018">
    <property type="entry name" value="PROBABLE MEMBRANE PROTEIN DUF221-RELATED"/>
    <property type="match status" value="1"/>
</dbReference>
<evidence type="ECO:0000313" key="12">
    <source>
        <dbReference type="EMBL" id="KAF2230583.1"/>
    </source>
</evidence>
<feature type="transmembrane region" description="Helical" evidence="8">
    <location>
        <begin position="103"/>
        <end position="122"/>
    </location>
</feature>
<comment type="subcellular location">
    <subcellularLocation>
        <location evidence="1">Membrane</location>
        <topology evidence="1">Multi-pass membrane protein</topology>
    </subcellularLocation>
</comment>
<feature type="transmembrane region" description="Helical" evidence="8">
    <location>
        <begin position="523"/>
        <end position="544"/>
    </location>
</feature>
<dbReference type="InterPro" id="IPR045122">
    <property type="entry name" value="Csc1-like"/>
</dbReference>
<proteinExistence type="inferred from homology"/>
<gene>
    <name evidence="12" type="ORF">EV356DRAFT_570254</name>
</gene>
<feature type="transmembrane region" description="Helical" evidence="8">
    <location>
        <begin position="169"/>
        <end position="188"/>
    </location>
</feature>
<feature type="compositionally biased region" description="Basic and acidic residues" evidence="7">
    <location>
        <begin position="300"/>
        <end position="309"/>
    </location>
</feature>
<evidence type="ECO:0000259" key="10">
    <source>
        <dbReference type="Pfam" id="PF13967"/>
    </source>
</evidence>
<dbReference type="InterPro" id="IPR027815">
    <property type="entry name" value="CSC1/OSCA1-like_cyt"/>
</dbReference>
<dbReference type="InterPro" id="IPR032880">
    <property type="entry name" value="CSC1/OSCA1-like_N"/>
</dbReference>
<evidence type="ECO:0000313" key="13">
    <source>
        <dbReference type="Proteomes" id="UP000800092"/>
    </source>
</evidence>
<keyword evidence="5 8" id="KW-1133">Transmembrane helix</keyword>
<feature type="transmembrane region" description="Helical" evidence="8">
    <location>
        <begin position="483"/>
        <end position="502"/>
    </location>
</feature>
<organism evidence="12 13">
    <name type="scientific">Viridothelium virens</name>
    <name type="common">Speckled blister lichen</name>
    <name type="synonym">Trypethelium virens</name>
    <dbReference type="NCBI Taxonomy" id="1048519"/>
    <lineage>
        <taxon>Eukaryota</taxon>
        <taxon>Fungi</taxon>
        <taxon>Dikarya</taxon>
        <taxon>Ascomycota</taxon>
        <taxon>Pezizomycotina</taxon>
        <taxon>Dothideomycetes</taxon>
        <taxon>Dothideomycetes incertae sedis</taxon>
        <taxon>Trypetheliales</taxon>
        <taxon>Trypetheliaceae</taxon>
        <taxon>Viridothelium</taxon>
    </lineage>
</organism>
<dbReference type="InterPro" id="IPR003864">
    <property type="entry name" value="CSC1/OSCA1-like_7TM"/>
</dbReference>
<dbReference type="GO" id="GO:0005886">
    <property type="term" value="C:plasma membrane"/>
    <property type="evidence" value="ECO:0007669"/>
    <property type="project" value="TreeGrafter"/>
</dbReference>
<evidence type="ECO:0000259" key="9">
    <source>
        <dbReference type="Pfam" id="PF02714"/>
    </source>
</evidence>
<feature type="transmembrane region" description="Helical" evidence="8">
    <location>
        <begin position="574"/>
        <end position="599"/>
    </location>
</feature>
<accession>A0A6A6GZ02</accession>
<keyword evidence="4 8" id="KW-0812">Transmembrane</keyword>
<evidence type="ECO:0000256" key="2">
    <source>
        <dbReference type="ARBA" id="ARBA00007779"/>
    </source>
</evidence>
<reference evidence="12" key="1">
    <citation type="journal article" date="2020" name="Stud. Mycol.">
        <title>101 Dothideomycetes genomes: a test case for predicting lifestyles and emergence of pathogens.</title>
        <authorList>
            <person name="Haridas S."/>
            <person name="Albert R."/>
            <person name="Binder M."/>
            <person name="Bloem J."/>
            <person name="Labutti K."/>
            <person name="Salamov A."/>
            <person name="Andreopoulos B."/>
            <person name="Baker S."/>
            <person name="Barry K."/>
            <person name="Bills G."/>
            <person name="Bluhm B."/>
            <person name="Cannon C."/>
            <person name="Castanera R."/>
            <person name="Culley D."/>
            <person name="Daum C."/>
            <person name="Ezra D."/>
            <person name="Gonzalez J."/>
            <person name="Henrissat B."/>
            <person name="Kuo A."/>
            <person name="Liang C."/>
            <person name="Lipzen A."/>
            <person name="Lutzoni F."/>
            <person name="Magnuson J."/>
            <person name="Mondo S."/>
            <person name="Nolan M."/>
            <person name="Ohm R."/>
            <person name="Pangilinan J."/>
            <person name="Park H.-J."/>
            <person name="Ramirez L."/>
            <person name="Alfaro M."/>
            <person name="Sun H."/>
            <person name="Tritt A."/>
            <person name="Yoshinaga Y."/>
            <person name="Zwiers L.-H."/>
            <person name="Turgeon B."/>
            <person name="Goodwin S."/>
            <person name="Spatafora J."/>
            <person name="Crous P."/>
            <person name="Grigoriev I."/>
        </authorList>
    </citation>
    <scope>NUCLEOTIDE SEQUENCE</scope>
    <source>
        <strain evidence="12">Tuck. ex Michener</strain>
    </source>
</reference>
<dbReference type="Pfam" id="PF02714">
    <property type="entry name" value="RSN1_7TM"/>
    <property type="match status" value="1"/>
</dbReference>
<dbReference type="EMBL" id="ML991839">
    <property type="protein sequence ID" value="KAF2230583.1"/>
    <property type="molecule type" value="Genomic_DNA"/>
</dbReference>
<evidence type="ECO:0000259" key="11">
    <source>
        <dbReference type="Pfam" id="PF14703"/>
    </source>
</evidence>
<dbReference type="AlphaFoldDB" id="A0A6A6GZ02"/>